<accession>A0A2C9L4H4</accession>
<dbReference type="VEuPathDB" id="VectorBase:BGLAX_039997"/>
<dbReference type="Gene3D" id="2.10.90.10">
    <property type="entry name" value="Cystine-knot cytokines"/>
    <property type="match status" value="1"/>
</dbReference>
<proteinExistence type="predicted"/>
<dbReference type="OMA" id="CCGCRVS"/>
<dbReference type="InterPro" id="IPR029034">
    <property type="entry name" value="Cystine-knot_cytokine"/>
</dbReference>
<feature type="signal peptide" evidence="1">
    <location>
        <begin position="1"/>
        <end position="24"/>
    </location>
</feature>
<keyword evidence="1" id="KW-0732">Signal</keyword>
<feature type="chain" id="PRO_5044573259" evidence="1">
    <location>
        <begin position="25"/>
        <end position="130"/>
    </location>
</feature>
<dbReference type="Proteomes" id="UP001165740">
    <property type="component" value="Chromosome 15"/>
</dbReference>
<dbReference type="OrthoDB" id="6061145at2759"/>
<dbReference type="KEGG" id="bgt:106079222"/>
<reference evidence="5" key="2">
    <citation type="submission" date="2025-04" db="UniProtKB">
        <authorList>
            <consortium name="RefSeq"/>
        </authorList>
    </citation>
    <scope>IDENTIFICATION</scope>
</reference>
<name>A0A2C9L4H4_BIOGL</name>
<dbReference type="RefSeq" id="XP_055868785.1">
    <property type="nucleotide sequence ID" value="XM_056012810.1"/>
</dbReference>
<reference evidence="2" key="1">
    <citation type="submission" date="2020-05" db="UniProtKB">
        <authorList>
            <consortium name="EnsemblMetazoa"/>
        </authorList>
    </citation>
    <scope>IDENTIFICATION</scope>
    <source>
        <strain evidence="2">BB02</strain>
    </source>
</reference>
<dbReference type="EnsemblMetazoa" id="BGLB026981-RA">
    <property type="protein sequence ID" value="BGLB026981-PA"/>
    <property type="gene ID" value="BGLB026981"/>
</dbReference>
<protein>
    <submittedName>
        <fullName evidence="5">Uncharacterized protein LOC106079222</fullName>
    </submittedName>
</protein>
<dbReference type="VEuPathDB" id="VectorBase:BGLB026981"/>
<evidence type="ECO:0000256" key="1">
    <source>
        <dbReference type="SAM" id="SignalP"/>
    </source>
</evidence>
<evidence type="ECO:0000313" key="3">
    <source>
        <dbReference type="Proteomes" id="UP000076420"/>
    </source>
</evidence>
<dbReference type="PROSITE" id="PS51257">
    <property type="entry name" value="PROKAR_LIPOPROTEIN"/>
    <property type="match status" value="1"/>
</dbReference>
<dbReference type="Proteomes" id="UP000076420">
    <property type="component" value="Unassembled WGS sequence"/>
</dbReference>
<dbReference type="AlphaFoldDB" id="A0A2C9L4H4"/>
<organism evidence="2 3">
    <name type="scientific">Biomphalaria glabrata</name>
    <name type="common">Bloodfluke planorb</name>
    <name type="synonym">Freshwater snail</name>
    <dbReference type="NCBI Taxonomy" id="6526"/>
    <lineage>
        <taxon>Eukaryota</taxon>
        <taxon>Metazoa</taxon>
        <taxon>Spiralia</taxon>
        <taxon>Lophotrochozoa</taxon>
        <taxon>Mollusca</taxon>
        <taxon>Gastropoda</taxon>
        <taxon>Heterobranchia</taxon>
        <taxon>Euthyneura</taxon>
        <taxon>Panpulmonata</taxon>
        <taxon>Hygrophila</taxon>
        <taxon>Lymnaeoidea</taxon>
        <taxon>Planorbidae</taxon>
        <taxon>Biomphalaria</taxon>
    </lineage>
</organism>
<evidence type="ECO:0000313" key="5">
    <source>
        <dbReference type="RefSeq" id="XP_055868785.1"/>
    </source>
</evidence>
<evidence type="ECO:0000313" key="4">
    <source>
        <dbReference type="Proteomes" id="UP001165740"/>
    </source>
</evidence>
<sequence>MKRLQSVSAFSLMMLAANVFTASASCLKRELEGELSLPGYESLTVRYSVCVDSTTISPEPSMVRSSVAVFARDCCGCRVSRVTDRELRVESEDSPSETRILYVPEIRACECIPCNAEIYDWTDYFTKLYH</sequence>
<evidence type="ECO:0000313" key="2">
    <source>
        <dbReference type="EnsemblMetazoa" id="BGLB026981-PA"/>
    </source>
</evidence>
<gene>
    <name evidence="2" type="primary">106079222</name>
    <name evidence="5" type="synonym">LOC106079222</name>
</gene>
<keyword evidence="4" id="KW-1185">Reference proteome</keyword>